<dbReference type="PANTHER" id="PTHR43461">
    <property type="entry name" value="TRANSMEMBRANE PROTEIN 256"/>
    <property type="match status" value="1"/>
</dbReference>
<gene>
    <name evidence="8" type="ORF">GO986_07765</name>
</gene>
<dbReference type="InterPro" id="IPR006696">
    <property type="entry name" value="DUF423"/>
</dbReference>
<keyword evidence="4 6" id="KW-1133">Transmembrane helix</keyword>
<dbReference type="AlphaFoldDB" id="A0A7C9LQG1"/>
<feature type="transmembrane region" description="Helical" evidence="6">
    <location>
        <begin position="91"/>
        <end position="112"/>
    </location>
</feature>
<comment type="caution">
    <text evidence="8">The sequence shown here is derived from an EMBL/GenBank/DDBJ whole genome shotgun (WGS) entry which is preliminary data.</text>
</comment>
<feature type="chain" id="PRO_5028994024" evidence="7">
    <location>
        <begin position="25"/>
        <end position="118"/>
    </location>
</feature>
<evidence type="ECO:0000256" key="4">
    <source>
        <dbReference type="ARBA" id="ARBA00022989"/>
    </source>
</evidence>
<accession>A0A7C9LQG1</accession>
<dbReference type="PANTHER" id="PTHR43461:SF1">
    <property type="entry name" value="TRANSMEMBRANE PROTEIN 256"/>
    <property type="match status" value="1"/>
</dbReference>
<proteinExistence type="inferred from homology"/>
<dbReference type="Pfam" id="PF04241">
    <property type="entry name" value="DUF423"/>
    <property type="match status" value="1"/>
</dbReference>
<evidence type="ECO:0000256" key="5">
    <source>
        <dbReference type="ARBA" id="ARBA00023136"/>
    </source>
</evidence>
<protein>
    <submittedName>
        <fullName evidence="8">DUF423 domain-containing protein</fullName>
    </submittedName>
</protein>
<dbReference type="Proteomes" id="UP000483286">
    <property type="component" value="Unassembled WGS sequence"/>
</dbReference>
<sequence length="118" mass="11844">MRSVQTLQVGAVLAALAVALGAFAAHGLDGRLTPEHLATFETAARYQMYAALALLALGTQSGQRRAPIVLLAGSVIFSGSLYTLALSGISVLGAVAPVGGLLLIVGFVVAAIDAGKGR</sequence>
<feature type="transmembrane region" description="Helical" evidence="6">
    <location>
        <begin position="43"/>
        <end position="59"/>
    </location>
</feature>
<dbReference type="RefSeq" id="WP_157458724.1">
    <property type="nucleotide sequence ID" value="NZ_WQLB01000008.1"/>
</dbReference>
<reference evidence="8 9" key="1">
    <citation type="submission" date="2019-12" db="EMBL/GenBank/DDBJ databases">
        <title>Deinococcus sp. HMF7620 Genome sequencing and assembly.</title>
        <authorList>
            <person name="Kang H."/>
            <person name="Kim H."/>
            <person name="Joh K."/>
        </authorList>
    </citation>
    <scope>NUCLEOTIDE SEQUENCE [LARGE SCALE GENOMIC DNA]</scope>
    <source>
        <strain evidence="8 9">HMF7620</strain>
    </source>
</reference>
<keyword evidence="5 6" id="KW-0472">Membrane</keyword>
<evidence type="ECO:0000256" key="6">
    <source>
        <dbReference type="SAM" id="Phobius"/>
    </source>
</evidence>
<keyword evidence="3 6" id="KW-0812">Transmembrane</keyword>
<evidence type="ECO:0000256" key="2">
    <source>
        <dbReference type="ARBA" id="ARBA00009694"/>
    </source>
</evidence>
<comment type="subcellular location">
    <subcellularLocation>
        <location evidence="1">Membrane</location>
        <topology evidence="1">Multi-pass membrane protein</topology>
    </subcellularLocation>
</comment>
<name>A0A7C9LQG1_9DEIO</name>
<dbReference type="GO" id="GO:0005886">
    <property type="term" value="C:plasma membrane"/>
    <property type="evidence" value="ECO:0007669"/>
    <property type="project" value="TreeGrafter"/>
</dbReference>
<evidence type="ECO:0000256" key="1">
    <source>
        <dbReference type="ARBA" id="ARBA00004141"/>
    </source>
</evidence>
<keyword evidence="9" id="KW-1185">Reference proteome</keyword>
<dbReference type="EMBL" id="WQLB01000008">
    <property type="protein sequence ID" value="MVN86661.1"/>
    <property type="molecule type" value="Genomic_DNA"/>
</dbReference>
<evidence type="ECO:0000313" key="8">
    <source>
        <dbReference type="EMBL" id="MVN86661.1"/>
    </source>
</evidence>
<organism evidence="8 9">
    <name type="scientific">Deinococcus arboris</name>
    <dbReference type="NCBI Taxonomy" id="2682977"/>
    <lineage>
        <taxon>Bacteria</taxon>
        <taxon>Thermotogati</taxon>
        <taxon>Deinococcota</taxon>
        <taxon>Deinococci</taxon>
        <taxon>Deinococcales</taxon>
        <taxon>Deinococcaceae</taxon>
        <taxon>Deinococcus</taxon>
    </lineage>
</organism>
<keyword evidence="7" id="KW-0732">Signal</keyword>
<feature type="transmembrane region" description="Helical" evidence="6">
    <location>
        <begin position="66"/>
        <end position="85"/>
    </location>
</feature>
<evidence type="ECO:0000256" key="7">
    <source>
        <dbReference type="SAM" id="SignalP"/>
    </source>
</evidence>
<evidence type="ECO:0000313" key="9">
    <source>
        <dbReference type="Proteomes" id="UP000483286"/>
    </source>
</evidence>
<feature type="signal peptide" evidence="7">
    <location>
        <begin position="1"/>
        <end position="24"/>
    </location>
</feature>
<evidence type="ECO:0000256" key="3">
    <source>
        <dbReference type="ARBA" id="ARBA00022692"/>
    </source>
</evidence>
<comment type="similarity">
    <text evidence="2">Belongs to the UPF0382 family.</text>
</comment>